<organism evidence="3 4">
    <name type="scientific">Portunus trituberculatus</name>
    <name type="common">Swimming crab</name>
    <name type="synonym">Neptunus trituberculatus</name>
    <dbReference type="NCBI Taxonomy" id="210409"/>
    <lineage>
        <taxon>Eukaryota</taxon>
        <taxon>Metazoa</taxon>
        <taxon>Ecdysozoa</taxon>
        <taxon>Arthropoda</taxon>
        <taxon>Crustacea</taxon>
        <taxon>Multicrustacea</taxon>
        <taxon>Malacostraca</taxon>
        <taxon>Eumalacostraca</taxon>
        <taxon>Eucarida</taxon>
        <taxon>Decapoda</taxon>
        <taxon>Pleocyemata</taxon>
        <taxon>Brachyura</taxon>
        <taxon>Eubrachyura</taxon>
        <taxon>Portunoidea</taxon>
        <taxon>Portunidae</taxon>
        <taxon>Portuninae</taxon>
        <taxon>Portunus</taxon>
    </lineage>
</organism>
<evidence type="ECO:0008006" key="5">
    <source>
        <dbReference type="Google" id="ProtNLM"/>
    </source>
</evidence>
<name>A0A5B7IS65_PORTR</name>
<dbReference type="EMBL" id="VSRR010067984">
    <property type="protein sequence ID" value="MPC85305.1"/>
    <property type="molecule type" value="Genomic_DNA"/>
</dbReference>
<feature type="chain" id="PRO_5023018385" description="Secreted protein" evidence="2">
    <location>
        <begin position="18"/>
        <end position="96"/>
    </location>
</feature>
<evidence type="ECO:0000256" key="2">
    <source>
        <dbReference type="SAM" id="SignalP"/>
    </source>
</evidence>
<feature type="region of interest" description="Disordered" evidence="1">
    <location>
        <begin position="22"/>
        <end position="51"/>
    </location>
</feature>
<evidence type="ECO:0000313" key="4">
    <source>
        <dbReference type="Proteomes" id="UP000324222"/>
    </source>
</evidence>
<protein>
    <recommendedName>
        <fullName evidence="5">Secreted protein</fullName>
    </recommendedName>
</protein>
<keyword evidence="4" id="KW-1185">Reference proteome</keyword>
<evidence type="ECO:0000256" key="1">
    <source>
        <dbReference type="SAM" id="MobiDB-lite"/>
    </source>
</evidence>
<dbReference type="AlphaFoldDB" id="A0A5B7IS65"/>
<reference evidence="3 4" key="1">
    <citation type="submission" date="2019-05" db="EMBL/GenBank/DDBJ databases">
        <title>Another draft genome of Portunus trituberculatus and its Hox gene families provides insights of decapod evolution.</title>
        <authorList>
            <person name="Jeong J.-H."/>
            <person name="Song I."/>
            <person name="Kim S."/>
            <person name="Choi T."/>
            <person name="Kim D."/>
            <person name="Ryu S."/>
            <person name="Kim W."/>
        </authorList>
    </citation>
    <scope>NUCLEOTIDE SEQUENCE [LARGE SCALE GENOMIC DNA]</scope>
    <source>
        <tissue evidence="3">Muscle</tissue>
    </source>
</reference>
<accession>A0A5B7IS65</accession>
<proteinExistence type="predicted"/>
<keyword evidence="2" id="KW-0732">Signal</keyword>
<sequence>MINRLLTALFLQTTLEATCPAATERGGRKEGLGSRARLGPLGRGGGRGRHPVLAAHATPQTLVSRRNCRAAGDSALNFHEISTSQEIQCLSIYLRC</sequence>
<comment type="caution">
    <text evidence="3">The sequence shown here is derived from an EMBL/GenBank/DDBJ whole genome shotgun (WGS) entry which is preliminary data.</text>
</comment>
<gene>
    <name evidence="3" type="ORF">E2C01_080074</name>
</gene>
<feature type="signal peptide" evidence="2">
    <location>
        <begin position="1"/>
        <end position="17"/>
    </location>
</feature>
<evidence type="ECO:0000313" key="3">
    <source>
        <dbReference type="EMBL" id="MPC85305.1"/>
    </source>
</evidence>
<dbReference type="Proteomes" id="UP000324222">
    <property type="component" value="Unassembled WGS sequence"/>
</dbReference>